<keyword evidence="1" id="KW-1133">Transmembrane helix</keyword>
<evidence type="ECO:0000256" key="1">
    <source>
        <dbReference type="SAM" id="Phobius"/>
    </source>
</evidence>
<name>A0A1B8TTX7_9FLAO</name>
<feature type="transmembrane region" description="Helical" evidence="1">
    <location>
        <begin position="7"/>
        <end position="24"/>
    </location>
</feature>
<keyword evidence="1" id="KW-0812">Transmembrane</keyword>
<keyword evidence="1" id="KW-0472">Membrane</keyword>
<evidence type="ECO:0000313" key="2">
    <source>
        <dbReference type="EMBL" id="OBY62979.1"/>
    </source>
</evidence>
<dbReference type="EMBL" id="LSFM01000023">
    <property type="protein sequence ID" value="OBY62979.1"/>
    <property type="molecule type" value="Genomic_DNA"/>
</dbReference>
<evidence type="ECO:0000313" key="3">
    <source>
        <dbReference type="Proteomes" id="UP000092584"/>
    </source>
</evidence>
<gene>
    <name evidence="2" type="ORF">LPB3_12680</name>
</gene>
<protein>
    <submittedName>
        <fullName evidence="2">Uncharacterized protein</fullName>
    </submittedName>
</protein>
<dbReference type="STRING" id="1774273.LPB03_12665"/>
<dbReference type="RefSeq" id="WP_065319956.1">
    <property type="nucleotide sequence ID" value="NZ_CAXBLX010000006.1"/>
</dbReference>
<dbReference type="OrthoDB" id="1145018at2"/>
<keyword evidence="3" id="KW-1185">Reference proteome</keyword>
<proteinExistence type="predicted"/>
<accession>A0A1B8TTX7</accession>
<dbReference type="Proteomes" id="UP000092584">
    <property type="component" value="Unassembled WGS sequence"/>
</dbReference>
<sequence>MKIALKIMFVIFLVWMIFGIYLLNQDHEKAKIVMGLGVFYFSFLFMPFFIYYRYRDGKYQKYILNDEKLRQAFNQQGKKKS</sequence>
<feature type="transmembrane region" description="Helical" evidence="1">
    <location>
        <begin position="30"/>
        <end position="52"/>
    </location>
</feature>
<dbReference type="KEGG" id="pob:LPB03_12665"/>
<dbReference type="AlphaFoldDB" id="A0A1B8TTX7"/>
<organism evidence="2 3">
    <name type="scientific">Polaribacter vadi</name>
    <dbReference type="NCBI Taxonomy" id="1774273"/>
    <lineage>
        <taxon>Bacteria</taxon>
        <taxon>Pseudomonadati</taxon>
        <taxon>Bacteroidota</taxon>
        <taxon>Flavobacteriia</taxon>
        <taxon>Flavobacteriales</taxon>
        <taxon>Flavobacteriaceae</taxon>
    </lineage>
</organism>
<reference evidence="3" key="1">
    <citation type="submission" date="2016-02" db="EMBL/GenBank/DDBJ databases">
        <authorList>
            <person name="Shin S.-K."/>
            <person name="Yi H."/>
            <person name="Kim E."/>
        </authorList>
    </citation>
    <scope>NUCLEOTIDE SEQUENCE [LARGE SCALE GENOMIC DNA]</scope>
    <source>
        <strain evidence="3">LPB0003</strain>
    </source>
</reference>
<comment type="caution">
    <text evidence="2">The sequence shown here is derived from an EMBL/GenBank/DDBJ whole genome shotgun (WGS) entry which is preliminary data.</text>
</comment>